<dbReference type="AlphaFoldDB" id="A0A3N0BHQ5"/>
<protein>
    <submittedName>
        <fullName evidence="1">Phosphoadenosine phosphosulfate sulfotransferase</fullName>
    </submittedName>
</protein>
<dbReference type="Proteomes" id="UP000278632">
    <property type="component" value="Unassembled WGS sequence"/>
</dbReference>
<gene>
    <name evidence="1" type="ORF">DMP08_03595</name>
</gene>
<evidence type="ECO:0000313" key="1">
    <source>
        <dbReference type="EMBL" id="RNL47113.1"/>
    </source>
</evidence>
<evidence type="ECO:0000313" key="2">
    <source>
        <dbReference type="Proteomes" id="UP000278632"/>
    </source>
</evidence>
<reference evidence="2" key="1">
    <citation type="submission" date="2018-05" db="EMBL/GenBank/DDBJ databases">
        <title>Genome Sequencing of selected type strains of the family Eggerthellaceae.</title>
        <authorList>
            <person name="Danylec N."/>
            <person name="Stoll D.A."/>
            <person name="Doetsch A."/>
            <person name="Huch M."/>
        </authorList>
    </citation>
    <scope>NUCLEOTIDE SEQUENCE [LARGE SCALE GENOMIC DNA]</scope>
    <source>
        <strain evidence="2">DSM 16106</strain>
    </source>
</reference>
<dbReference type="EMBL" id="QICD01000004">
    <property type="protein sequence ID" value="RNL47113.1"/>
    <property type="molecule type" value="Genomic_DNA"/>
</dbReference>
<name>A0A3N0BHQ5_9ACTN</name>
<proteinExistence type="predicted"/>
<keyword evidence="2" id="KW-1185">Reference proteome</keyword>
<organism evidence="1 2">
    <name type="scientific">Paraeggerthella hongkongensis</name>
    <dbReference type="NCBI Taxonomy" id="230658"/>
    <lineage>
        <taxon>Bacteria</taxon>
        <taxon>Bacillati</taxon>
        <taxon>Actinomycetota</taxon>
        <taxon>Coriobacteriia</taxon>
        <taxon>Eggerthellales</taxon>
        <taxon>Eggerthellaceae</taxon>
        <taxon>Paraeggerthella</taxon>
    </lineage>
</organism>
<keyword evidence="1" id="KW-0808">Transferase</keyword>
<accession>A0A3N0BHQ5</accession>
<comment type="caution">
    <text evidence="1">The sequence shown here is derived from an EMBL/GenBank/DDBJ whole genome shotgun (WGS) entry which is preliminary data.</text>
</comment>
<dbReference type="OrthoDB" id="3177761at2"/>
<sequence length="201" mass="21910">MKTLGSGLKELMASFGAGDDSGARARRAAAVKVMWRKAVEAVYKDAAPMVLDHINAVYVMRADDVDDARAAARVTDGGTVLVVYSDDSMIRSDLDARQEFLKMKLNEQGEHVEAFCIKPSRFDMKSRHPFRPDSADELGVAASAAPTRPAARRSLAPEETAAVEELVATVDNAAVRRALEKAMIADLQRKTSKDVKNDVQF</sequence>
<dbReference type="GO" id="GO:0016740">
    <property type="term" value="F:transferase activity"/>
    <property type="evidence" value="ECO:0007669"/>
    <property type="project" value="UniProtKB-KW"/>
</dbReference>
<dbReference type="RefSeq" id="WP_123191614.1">
    <property type="nucleotide sequence ID" value="NZ_QICD01000004.1"/>
</dbReference>